<dbReference type="InterPro" id="IPR051415">
    <property type="entry name" value="LAAT-1"/>
</dbReference>
<proteinExistence type="predicted"/>
<dbReference type="InterPro" id="IPR006603">
    <property type="entry name" value="PQ-loop_rpt"/>
</dbReference>
<feature type="transmembrane region" description="Helical" evidence="5">
    <location>
        <begin position="96"/>
        <end position="118"/>
    </location>
</feature>
<feature type="transmembrane region" description="Helical" evidence="5">
    <location>
        <begin position="130"/>
        <end position="152"/>
    </location>
</feature>
<evidence type="ECO:0000256" key="2">
    <source>
        <dbReference type="ARBA" id="ARBA00022692"/>
    </source>
</evidence>
<dbReference type="Proteomes" id="UP000695562">
    <property type="component" value="Unassembled WGS sequence"/>
</dbReference>
<protein>
    <submittedName>
        <fullName evidence="6">Uncharacterized protein</fullName>
    </submittedName>
</protein>
<dbReference type="Pfam" id="PF04193">
    <property type="entry name" value="PQ-loop"/>
    <property type="match status" value="2"/>
</dbReference>
<keyword evidence="3 5" id="KW-1133">Transmembrane helix</keyword>
<feature type="transmembrane region" description="Helical" evidence="5">
    <location>
        <begin position="38"/>
        <end position="59"/>
    </location>
</feature>
<dbReference type="PANTHER" id="PTHR16201">
    <property type="entry name" value="SEVEN TRANSMEMBRANE PROTEIN 1-RELATED"/>
    <property type="match status" value="1"/>
</dbReference>
<evidence type="ECO:0000256" key="1">
    <source>
        <dbReference type="ARBA" id="ARBA00004141"/>
    </source>
</evidence>
<organism evidence="6 7">
    <name type="scientific">Polysphondylium violaceum</name>
    <dbReference type="NCBI Taxonomy" id="133409"/>
    <lineage>
        <taxon>Eukaryota</taxon>
        <taxon>Amoebozoa</taxon>
        <taxon>Evosea</taxon>
        <taxon>Eumycetozoa</taxon>
        <taxon>Dictyostelia</taxon>
        <taxon>Dictyosteliales</taxon>
        <taxon>Dictyosteliaceae</taxon>
        <taxon>Polysphondylium</taxon>
    </lineage>
</organism>
<dbReference type="GO" id="GO:0016020">
    <property type="term" value="C:membrane"/>
    <property type="evidence" value="ECO:0007669"/>
    <property type="project" value="UniProtKB-SubCell"/>
</dbReference>
<feature type="transmembrane region" description="Helical" evidence="5">
    <location>
        <begin position="164"/>
        <end position="184"/>
    </location>
</feature>
<feature type="transmembrane region" description="Helical" evidence="5">
    <location>
        <begin position="190"/>
        <end position="212"/>
    </location>
</feature>
<evidence type="ECO:0000256" key="3">
    <source>
        <dbReference type="ARBA" id="ARBA00022989"/>
    </source>
</evidence>
<reference evidence="6" key="1">
    <citation type="submission" date="2020-01" db="EMBL/GenBank/DDBJ databases">
        <title>Development of genomics and gene disruption for Polysphondylium violaceum indicates a role for the polyketide synthase stlB in stalk morphogenesis.</title>
        <authorList>
            <person name="Narita B."/>
            <person name="Kawabe Y."/>
            <person name="Kin K."/>
            <person name="Saito T."/>
            <person name="Gibbs R."/>
            <person name="Kuspa A."/>
            <person name="Muzny D."/>
            <person name="Queller D."/>
            <person name="Richards S."/>
            <person name="Strassman J."/>
            <person name="Sucgang R."/>
            <person name="Worley K."/>
            <person name="Schaap P."/>
        </authorList>
    </citation>
    <scope>NUCLEOTIDE SEQUENCE</scope>
    <source>
        <strain evidence="6">QSvi11</strain>
    </source>
</reference>
<feature type="transmembrane region" description="Helical" evidence="5">
    <location>
        <begin position="6"/>
        <end position="26"/>
    </location>
</feature>
<feature type="transmembrane region" description="Helical" evidence="5">
    <location>
        <begin position="65"/>
        <end position="87"/>
    </location>
</feature>
<evidence type="ECO:0000256" key="5">
    <source>
        <dbReference type="SAM" id="Phobius"/>
    </source>
</evidence>
<evidence type="ECO:0000256" key="4">
    <source>
        <dbReference type="ARBA" id="ARBA00023136"/>
    </source>
</evidence>
<comment type="caution">
    <text evidence="6">The sequence shown here is derived from an EMBL/GenBank/DDBJ whole genome shotgun (WGS) entry which is preliminary data.</text>
</comment>
<dbReference type="Gene3D" id="1.20.1280.290">
    <property type="match status" value="2"/>
</dbReference>
<keyword evidence="4 5" id="KW-0472">Membrane</keyword>
<keyword evidence="7" id="KW-1185">Reference proteome</keyword>
<gene>
    <name evidence="6" type="ORF">CYY_007178</name>
</gene>
<dbReference type="AlphaFoldDB" id="A0A8J4PP00"/>
<dbReference type="OrthoDB" id="407617at2759"/>
<dbReference type="SMART" id="SM00679">
    <property type="entry name" value="CTNS"/>
    <property type="match status" value="2"/>
</dbReference>
<comment type="subcellular location">
    <subcellularLocation>
        <location evidence="1">Membrane</location>
        <topology evidence="1">Multi-pass membrane protein</topology>
    </subcellularLocation>
</comment>
<dbReference type="PANTHER" id="PTHR16201:SF37">
    <property type="entry name" value="PQ-LOOP REPEAT-CONTAINING PROTEIN"/>
    <property type="match status" value="1"/>
</dbReference>
<keyword evidence="2 5" id="KW-0812">Transmembrane</keyword>
<name>A0A8J4PP00_9MYCE</name>
<dbReference type="EMBL" id="AJWJ01000368">
    <property type="protein sequence ID" value="KAF2071500.1"/>
    <property type="molecule type" value="Genomic_DNA"/>
</dbReference>
<evidence type="ECO:0000313" key="6">
    <source>
        <dbReference type="EMBL" id="KAF2071500.1"/>
    </source>
</evidence>
<evidence type="ECO:0000313" key="7">
    <source>
        <dbReference type="Proteomes" id="UP000695562"/>
    </source>
</evidence>
<accession>A0A8J4PP00</accession>
<sequence length="251" mass="28207">MDSPAASNVFGYIGVVLWSVQLIPQIRWNYIRKSTEGVSILCFSCWYFGGLILAPYLVVTEKPPPLVIQISVFSILILVILFQHFFYDRKIDIKKLVVGFLGSLAVSFGIAIGLYYILHEFKDKDFEISLAITLFSAVLMAGGFIPAVIEIIRSQSAEGLSRIFVAMDFLGGTSSILSLVFIVPFDYLAFSSYIIVPIFESWIFCMSFYYGTQVKTKGIEYKEYYFRASSSGRKRANANLNTVKDTTEDGL</sequence>